<sequence>MELSSSSAPAPAPTAPPAPAPAPSSSSSAAAAAAAAAASLTYSSSEAALVERLRQRGWSFDNAAHVRAVIMIQRALIDDPSDAAALAVAVESDLLNTDLRSVGSRTLPDRKASHLHGPMVLQISAVRDIARSSIDEASKSSGGNRMLRLTLTDGHSEMTAIEYAHIPSLPDDVVPGTKVRLEKKVAVYSGILCLTPTTLTVLGGVVQSLFDEWQMNRKYSGFSRDSLKLSQQSDAGGPPPFEKLQIRASARQSTHQRRYSNNPETSNGKKFEGRESCMPLENRPVVGEKNLEIKEDVVGNSSGTAPPTGKDEEKPTRSESRPKEVADSAPVQNQAAAQKLLRKMNQQGMHNQHFKGRRNRGKGKEEEEAPVFTLNEWEQRNAVVKQPNMIHDEELAWQLQNQFDLEDAHHVSIFTSSGTVVFSVGRI</sequence>
<evidence type="ECO:0000256" key="3">
    <source>
        <dbReference type="SAM" id="MobiDB-lite"/>
    </source>
</evidence>
<dbReference type="EMBL" id="JBJKBG010000003">
    <property type="protein sequence ID" value="KAL3745044.1"/>
    <property type="molecule type" value="Genomic_DNA"/>
</dbReference>
<name>A0ABD3L088_EUCGL</name>
<keyword evidence="6" id="KW-1185">Reference proteome</keyword>
<dbReference type="Pfam" id="PF08585">
    <property type="entry name" value="RMI1_N_C"/>
    <property type="match status" value="1"/>
</dbReference>
<comment type="subcellular location">
    <subcellularLocation>
        <location evidence="1">Nucleus</location>
    </subcellularLocation>
</comment>
<dbReference type="InterPro" id="IPR042470">
    <property type="entry name" value="RMI1_N_C_sf"/>
</dbReference>
<proteinExistence type="predicted"/>
<dbReference type="GO" id="GO:0005634">
    <property type="term" value="C:nucleus"/>
    <property type="evidence" value="ECO:0007669"/>
    <property type="project" value="UniProtKB-SubCell"/>
</dbReference>
<evidence type="ECO:0000313" key="6">
    <source>
        <dbReference type="Proteomes" id="UP001634007"/>
    </source>
</evidence>
<dbReference type="InterPro" id="IPR013894">
    <property type="entry name" value="RMI1_OB"/>
</dbReference>
<dbReference type="PANTHER" id="PTHR13681">
    <property type="entry name" value="SURVIVAL OF MOTOR NEURON-RELATED-SPLICING FACTOR 30-RELATED"/>
    <property type="match status" value="1"/>
</dbReference>
<dbReference type="Gene3D" id="2.40.50.770">
    <property type="entry name" value="RecQ-mediated genome instability protein Rmi1, C-terminal domain"/>
    <property type="match status" value="1"/>
</dbReference>
<dbReference type="EMBL" id="JBJKBG010000003">
    <property type="protein sequence ID" value="KAL3745043.1"/>
    <property type="molecule type" value="Genomic_DNA"/>
</dbReference>
<dbReference type="AlphaFoldDB" id="A0ABD3L088"/>
<accession>A0ABD3L088</accession>
<evidence type="ECO:0000256" key="1">
    <source>
        <dbReference type="ARBA" id="ARBA00004123"/>
    </source>
</evidence>
<dbReference type="EMBL" id="JBJKBG010000003">
    <property type="protein sequence ID" value="KAL3745041.1"/>
    <property type="molecule type" value="Genomic_DNA"/>
</dbReference>
<dbReference type="Proteomes" id="UP001634007">
    <property type="component" value="Unassembled WGS sequence"/>
</dbReference>
<dbReference type="SMART" id="SM01161">
    <property type="entry name" value="DUF1767"/>
    <property type="match status" value="1"/>
</dbReference>
<dbReference type="PANTHER" id="PTHR13681:SF24">
    <property type="entry name" value="TUDOR DOMAIN-CONTAINING PROTEIN 3"/>
    <property type="match status" value="1"/>
</dbReference>
<protein>
    <recommendedName>
        <fullName evidence="4">RecQ mediated genome instability protein 1 OB-fold domain-containing protein</fullName>
    </recommendedName>
</protein>
<organism evidence="5 6">
    <name type="scientific">Eucalyptus globulus</name>
    <name type="common">Tasmanian blue gum</name>
    <dbReference type="NCBI Taxonomy" id="34317"/>
    <lineage>
        <taxon>Eukaryota</taxon>
        <taxon>Viridiplantae</taxon>
        <taxon>Streptophyta</taxon>
        <taxon>Embryophyta</taxon>
        <taxon>Tracheophyta</taxon>
        <taxon>Spermatophyta</taxon>
        <taxon>Magnoliopsida</taxon>
        <taxon>eudicotyledons</taxon>
        <taxon>Gunneridae</taxon>
        <taxon>Pentapetalae</taxon>
        <taxon>rosids</taxon>
        <taxon>malvids</taxon>
        <taxon>Myrtales</taxon>
        <taxon>Myrtaceae</taxon>
        <taxon>Myrtoideae</taxon>
        <taxon>Eucalypteae</taxon>
        <taxon>Eucalyptus</taxon>
    </lineage>
</organism>
<feature type="region of interest" description="Disordered" evidence="3">
    <location>
        <begin position="249"/>
        <end position="334"/>
    </location>
</feature>
<evidence type="ECO:0000256" key="2">
    <source>
        <dbReference type="ARBA" id="ARBA00023242"/>
    </source>
</evidence>
<feature type="region of interest" description="Disordered" evidence="3">
    <location>
        <begin position="1"/>
        <end position="28"/>
    </location>
</feature>
<dbReference type="EMBL" id="JBJKBG010000003">
    <property type="protein sequence ID" value="KAL3745042.1"/>
    <property type="molecule type" value="Genomic_DNA"/>
</dbReference>
<evidence type="ECO:0000259" key="4">
    <source>
        <dbReference type="Pfam" id="PF08585"/>
    </source>
</evidence>
<gene>
    <name evidence="5" type="ORF">ACJRO7_014192</name>
</gene>
<evidence type="ECO:0000313" key="5">
    <source>
        <dbReference type="EMBL" id="KAL3745044.1"/>
    </source>
</evidence>
<keyword evidence="2" id="KW-0539">Nucleus</keyword>
<feature type="compositionally biased region" description="Basic and acidic residues" evidence="3">
    <location>
        <begin position="309"/>
        <end position="326"/>
    </location>
</feature>
<reference evidence="5 6" key="1">
    <citation type="submission" date="2024-11" db="EMBL/GenBank/DDBJ databases">
        <title>Chromosome-level genome assembly of Eucalyptus globulus Labill. provides insights into its genome evolution.</title>
        <authorList>
            <person name="Li X."/>
        </authorList>
    </citation>
    <scope>NUCLEOTIDE SEQUENCE [LARGE SCALE GENOMIC DNA]</scope>
    <source>
        <strain evidence="5">CL2024</strain>
        <tissue evidence="5">Fresh tender leaves</tissue>
    </source>
</reference>
<feature type="compositionally biased region" description="Pro residues" evidence="3">
    <location>
        <begin position="10"/>
        <end position="22"/>
    </location>
</feature>
<comment type="caution">
    <text evidence="5">The sequence shown here is derived from an EMBL/GenBank/DDBJ whole genome shotgun (WGS) entry which is preliminary data.</text>
</comment>
<feature type="domain" description="RecQ mediated genome instability protein 1 OB-fold" evidence="4">
    <location>
        <begin position="112"/>
        <end position="216"/>
    </location>
</feature>